<protein>
    <submittedName>
        <fullName evidence="5">Coiled-coil domain-containing protein 92-like</fullName>
    </submittedName>
</protein>
<dbReference type="PANTHER" id="PTHR14882">
    <property type="entry name" value="COILED-COIL DOMAIN-CONTAINING 74A"/>
    <property type="match status" value="1"/>
</dbReference>
<dbReference type="RefSeq" id="XP_031570439.1">
    <property type="nucleotide sequence ID" value="XM_031714579.1"/>
</dbReference>
<dbReference type="InParanoid" id="A0A6P8ITT2"/>
<feature type="region of interest" description="Disordered" evidence="2">
    <location>
        <begin position="314"/>
        <end position="376"/>
    </location>
</feature>
<dbReference type="Gene3D" id="1.20.5.170">
    <property type="match status" value="1"/>
</dbReference>
<dbReference type="Proteomes" id="UP000515163">
    <property type="component" value="Unplaced"/>
</dbReference>
<dbReference type="AlphaFoldDB" id="A0A6P8ITT2"/>
<name>A0A6P8ITT2_ACTTE</name>
<evidence type="ECO:0000256" key="2">
    <source>
        <dbReference type="SAM" id="MobiDB-lite"/>
    </source>
</evidence>
<dbReference type="InterPro" id="IPR039496">
    <property type="entry name" value="CCDC92/74_N"/>
</dbReference>
<feature type="compositionally biased region" description="Polar residues" evidence="2">
    <location>
        <begin position="216"/>
        <end position="230"/>
    </location>
</feature>
<reference evidence="5" key="1">
    <citation type="submission" date="2025-08" db="UniProtKB">
        <authorList>
            <consortium name="RefSeq"/>
        </authorList>
    </citation>
    <scope>IDENTIFICATION</scope>
    <source>
        <tissue evidence="5">Tentacle</tissue>
    </source>
</reference>
<feature type="region of interest" description="Disordered" evidence="2">
    <location>
        <begin position="147"/>
        <end position="291"/>
    </location>
</feature>
<evidence type="ECO:0000313" key="5">
    <source>
        <dbReference type="RefSeq" id="XP_031570439.1"/>
    </source>
</evidence>
<sequence>MSETLAETRLQLQNAESSILFMQQEHAQTLRGLYSEISKLQKKCGEMTFKLAMNDTSSTDEAQLQKEDSETKETLKLLRAENVDLKTIIDTGYKRIVLLENQAKGFEQKYNRDMKERDSRIAYLTKELNTKSDTIAYLTNQLHQMKLKEASKKQDQASRGSQRHQRKVESTSVGEASSSHDTALSNLEAAPPTPPITPSPPSQGAPTRVRRPFRRSATTPTPTDLNIQKSKSQRAIGIQASPHEIRLNVSSAKTNKGLPSRPKRGVSPSRPGIGIAKNPSRSGGKERPPADEYVEFLRTGVRPDPQVVVRAAPEPLPPISATDMHLKRTPSYNGISRGSTKKVQDDVGKIVVPPLGSPEKGWRHKEQSPQSNSSKM</sequence>
<feature type="compositionally biased region" description="Polar residues" evidence="2">
    <location>
        <begin position="170"/>
        <end position="185"/>
    </location>
</feature>
<evidence type="ECO:0000259" key="3">
    <source>
        <dbReference type="Pfam" id="PF14916"/>
    </source>
</evidence>
<keyword evidence="4" id="KW-1185">Reference proteome</keyword>
<feature type="domain" description="CCDC92/74 N-terminal" evidence="3">
    <location>
        <begin position="11"/>
        <end position="62"/>
    </location>
</feature>
<dbReference type="PANTHER" id="PTHR14882:SF1">
    <property type="entry name" value="CCDC92 DOMAIN-CONTAINING PROTEIN"/>
    <property type="match status" value="1"/>
</dbReference>
<accession>A0A6P8ITT2</accession>
<feature type="compositionally biased region" description="Basic and acidic residues" evidence="2">
    <location>
        <begin position="147"/>
        <end position="156"/>
    </location>
</feature>
<feature type="compositionally biased region" description="Pro residues" evidence="2">
    <location>
        <begin position="191"/>
        <end position="203"/>
    </location>
</feature>
<dbReference type="FunCoup" id="A0A6P8ITT2">
    <property type="interactions" value="459"/>
</dbReference>
<dbReference type="KEGG" id="aten:116304795"/>
<gene>
    <name evidence="5" type="primary">LOC116304795</name>
</gene>
<dbReference type="InterPro" id="IPR040370">
    <property type="entry name" value="CCDC74A/CCDC74B/CCDC92"/>
</dbReference>
<dbReference type="OrthoDB" id="2155209at2759"/>
<evidence type="ECO:0000256" key="1">
    <source>
        <dbReference type="ARBA" id="ARBA00023054"/>
    </source>
</evidence>
<proteinExistence type="predicted"/>
<evidence type="ECO:0000313" key="4">
    <source>
        <dbReference type="Proteomes" id="UP000515163"/>
    </source>
</evidence>
<dbReference type="Pfam" id="PF14916">
    <property type="entry name" value="CCDC92"/>
    <property type="match status" value="1"/>
</dbReference>
<organism evidence="4 5">
    <name type="scientific">Actinia tenebrosa</name>
    <name type="common">Australian red waratah sea anemone</name>
    <dbReference type="NCBI Taxonomy" id="6105"/>
    <lineage>
        <taxon>Eukaryota</taxon>
        <taxon>Metazoa</taxon>
        <taxon>Cnidaria</taxon>
        <taxon>Anthozoa</taxon>
        <taxon>Hexacorallia</taxon>
        <taxon>Actiniaria</taxon>
        <taxon>Actiniidae</taxon>
        <taxon>Actinia</taxon>
    </lineage>
</organism>
<dbReference type="GeneID" id="116304795"/>
<keyword evidence="1" id="KW-0175">Coiled coil</keyword>